<accession>A0A2P7QUZ0</accession>
<evidence type="ECO:0000256" key="2">
    <source>
        <dbReference type="ARBA" id="ARBA00022964"/>
    </source>
</evidence>
<protein>
    <submittedName>
        <fullName evidence="5">Aspartyl/asparaginyl beta-hydroxylase domain-containing protein</fullName>
    </submittedName>
</protein>
<dbReference type="Gene3D" id="1.25.40.10">
    <property type="entry name" value="Tetratricopeptide repeat domain"/>
    <property type="match status" value="1"/>
</dbReference>
<dbReference type="InterPro" id="IPR027443">
    <property type="entry name" value="IPNS-like_sf"/>
</dbReference>
<dbReference type="Pfam" id="PF05118">
    <property type="entry name" value="Asp_Arg_Hydrox"/>
    <property type="match status" value="1"/>
</dbReference>
<organism evidence="5 6">
    <name type="scientific">Allosphingosinicella deserti</name>
    <dbReference type="NCBI Taxonomy" id="2116704"/>
    <lineage>
        <taxon>Bacteria</taxon>
        <taxon>Pseudomonadati</taxon>
        <taxon>Pseudomonadota</taxon>
        <taxon>Alphaproteobacteria</taxon>
        <taxon>Sphingomonadales</taxon>
        <taxon>Sphingomonadaceae</taxon>
        <taxon>Allosphingosinicella</taxon>
    </lineage>
</organism>
<dbReference type="RefSeq" id="WP_106511941.1">
    <property type="nucleotide sequence ID" value="NZ_PXYI01000002.1"/>
</dbReference>
<keyword evidence="3" id="KW-0560">Oxidoreductase</keyword>
<comment type="similarity">
    <text evidence="1">Belongs to the aspartyl/asparaginyl beta-hydroxylase family.</text>
</comment>
<evidence type="ECO:0000313" key="5">
    <source>
        <dbReference type="EMBL" id="PSJ41775.1"/>
    </source>
</evidence>
<keyword evidence="6" id="KW-1185">Reference proteome</keyword>
<dbReference type="AlphaFoldDB" id="A0A2P7QUZ0"/>
<reference evidence="5 6" key="1">
    <citation type="submission" date="2018-03" db="EMBL/GenBank/DDBJ databases">
        <title>The draft genome of Sphingosinicella sp. GL-C-18.</title>
        <authorList>
            <person name="Liu L."/>
            <person name="Li L."/>
            <person name="Liang L."/>
            <person name="Zhang X."/>
            <person name="Wang T."/>
        </authorList>
    </citation>
    <scope>NUCLEOTIDE SEQUENCE [LARGE SCALE GENOMIC DNA]</scope>
    <source>
        <strain evidence="5 6">GL-C-18</strain>
    </source>
</reference>
<evidence type="ECO:0000256" key="1">
    <source>
        <dbReference type="ARBA" id="ARBA00007730"/>
    </source>
</evidence>
<evidence type="ECO:0000256" key="3">
    <source>
        <dbReference type="ARBA" id="ARBA00023002"/>
    </source>
</evidence>
<sequence>MSGNAAALVAEADRASAAQDFVQAQALLRQAAEQAPDDPSIFLRLAGISRALRQPRVALDAVHRALALAPLDFMGLLMRASLLDQVGQDAGEAWSHALAQKPSGEMPPQIAAAVAQGEKRLAAWLEVREARLRTGMARAEARADDEQRRRIDRFRSNVLRKTRPYHSEPTHFHYPSLIEHEFHPRSAFPWLAELEQATEAIASELQAVMAAERAELVPYIQYEDHLPLAQWQPLNRNPDWTAIHLLRNGRRVEANARHCPGTLALLERLPQPEIAGASPNAMFSLLAPGTAIPAHVGVNNTRLVCHLPLVVPDGCWFRVGAETRFWKRGEAFVFDDTIEHEALNPTDQLRIVFIFDVWHPGLGLVEQDAVAALIAADGGTPAGER</sequence>
<gene>
    <name evidence="5" type="ORF">C7I55_05690</name>
</gene>
<dbReference type="Gene3D" id="2.60.120.330">
    <property type="entry name" value="B-lactam Antibiotic, Isopenicillin N Synthase, Chain"/>
    <property type="match status" value="1"/>
</dbReference>
<dbReference type="OrthoDB" id="21665at2"/>
<evidence type="ECO:0000259" key="4">
    <source>
        <dbReference type="Pfam" id="PF05118"/>
    </source>
</evidence>
<dbReference type="PANTHER" id="PTHR46332">
    <property type="entry name" value="ASPARTATE BETA-HYDROXYLASE DOMAIN-CONTAINING PROTEIN 2"/>
    <property type="match status" value="1"/>
</dbReference>
<dbReference type="InterPro" id="IPR007803">
    <property type="entry name" value="Asp/Arg/Pro-Hydrxlase"/>
</dbReference>
<feature type="domain" description="Aspartyl/asparaginy/proline hydroxylase" evidence="4">
    <location>
        <begin position="196"/>
        <end position="360"/>
    </location>
</feature>
<proteinExistence type="inferred from homology"/>
<dbReference type="EMBL" id="PXYI01000002">
    <property type="protein sequence ID" value="PSJ41775.1"/>
    <property type="molecule type" value="Genomic_DNA"/>
</dbReference>
<keyword evidence="2" id="KW-0223">Dioxygenase</keyword>
<dbReference type="Proteomes" id="UP000241167">
    <property type="component" value="Unassembled WGS sequence"/>
</dbReference>
<dbReference type="PANTHER" id="PTHR46332:SF5">
    <property type="entry name" value="ASPARTATE BETA-HYDROXYLASE DOMAIN CONTAINING 2"/>
    <property type="match status" value="1"/>
</dbReference>
<evidence type="ECO:0000313" key="6">
    <source>
        <dbReference type="Proteomes" id="UP000241167"/>
    </source>
</evidence>
<dbReference type="InterPro" id="IPR011990">
    <property type="entry name" value="TPR-like_helical_dom_sf"/>
</dbReference>
<dbReference type="SUPFAM" id="SSF48452">
    <property type="entry name" value="TPR-like"/>
    <property type="match status" value="1"/>
</dbReference>
<dbReference type="InterPro" id="IPR051821">
    <property type="entry name" value="Asp/Asn_beta-hydroxylase"/>
</dbReference>
<dbReference type="GO" id="GO:0051213">
    <property type="term" value="F:dioxygenase activity"/>
    <property type="evidence" value="ECO:0007669"/>
    <property type="project" value="UniProtKB-KW"/>
</dbReference>
<comment type="caution">
    <text evidence="5">The sequence shown here is derived from an EMBL/GenBank/DDBJ whole genome shotgun (WGS) entry which is preliminary data.</text>
</comment>
<dbReference type="SUPFAM" id="SSF51197">
    <property type="entry name" value="Clavaminate synthase-like"/>
    <property type="match status" value="1"/>
</dbReference>
<name>A0A2P7QUZ0_9SPHN</name>
<dbReference type="GO" id="GO:0016020">
    <property type="term" value="C:membrane"/>
    <property type="evidence" value="ECO:0007669"/>
    <property type="project" value="TreeGrafter"/>
</dbReference>